<feature type="binding site" evidence="9">
    <location>
        <position position="258"/>
    </location>
    <ligand>
        <name>NADP(+)</name>
        <dbReference type="ChEBI" id="CHEBI:58349"/>
    </ligand>
</feature>
<dbReference type="PANTHER" id="PTHR21089:SF1">
    <property type="entry name" value="BIFUNCTIONAL 3-DEHYDROQUINATE DEHYDRATASE_SHIKIMATE DEHYDROGENASE, CHLOROPLASTIC"/>
    <property type="match status" value="1"/>
</dbReference>
<comment type="catalytic activity">
    <reaction evidence="7">
        <text>shikimate + NAD(+) = 3-dehydroshikimate + NADH + H(+)</text>
        <dbReference type="Rhea" id="RHEA:17741"/>
        <dbReference type="ChEBI" id="CHEBI:15378"/>
        <dbReference type="ChEBI" id="CHEBI:16630"/>
        <dbReference type="ChEBI" id="CHEBI:36208"/>
        <dbReference type="ChEBI" id="CHEBI:57540"/>
        <dbReference type="ChEBI" id="CHEBI:57945"/>
    </reaction>
</comment>
<feature type="binding site" evidence="9">
    <location>
        <position position="69"/>
    </location>
    <ligand>
        <name>shikimate</name>
        <dbReference type="ChEBI" id="CHEBI:36208"/>
    </ligand>
</feature>
<dbReference type="InterPro" id="IPR011342">
    <property type="entry name" value="Shikimate_DH"/>
</dbReference>
<comment type="subunit">
    <text evidence="9">Homodimer.</text>
</comment>
<sequence>MEKRISGRTGLLGLIGSPVGHSGSPAMYNYSFMKLELDYAYLAFDIKVDEVPKAIDAIRTLHMRGCNVTMPCKSEAAKFMDELSPAARIIGAVNTIVNEDGKLVGHITDGQGFVDNLRDHGVEVAGKKITVFGGGGAATAIQVQCALEGAKEISIFNMKDEFFEKTIQTAKKIKNEKPECVVKVFDIADEEKMREEIASSDIVANATIVGMKPMENNSVIKDVTMYHPGLIVADAVYNPKETKMLKEAKEAGCTCIGGQGMLVWQGAAAFKLYTGQDMPVEEVKALFFS</sequence>
<dbReference type="InterPro" id="IPR013708">
    <property type="entry name" value="Shikimate_DH-bd_N"/>
</dbReference>
<dbReference type="UniPathway" id="UPA00053">
    <property type="reaction ID" value="UER00087"/>
</dbReference>
<evidence type="ECO:0000313" key="13">
    <source>
        <dbReference type="Proteomes" id="UP000216411"/>
    </source>
</evidence>
<dbReference type="Proteomes" id="UP000216411">
    <property type="component" value="Unassembled WGS sequence"/>
</dbReference>
<dbReference type="PANTHER" id="PTHR21089">
    <property type="entry name" value="SHIKIMATE DEHYDROGENASE"/>
    <property type="match status" value="1"/>
</dbReference>
<dbReference type="Gene3D" id="3.40.50.10860">
    <property type="entry name" value="Leucine Dehydrogenase, chain A, domain 1"/>
    <property type="match status" value="1"/>
</dbReference>
<feature type="binding site" evidence="9">
    <location>
        <position position="109"/>
    </location>
    <ligand>
        <name>shikimate</name>
        <dbReference type="ChEBI" id="CHEBI:36208"/>
    </ligand>
</feature>
<dbReference type="InterPro" id="IPR046346">
    <property type="entry name" value="Aminoacid_DH-like_N_sf"/>
</dbReference>
<comment type="function">
    <text evidence="9">Involved in the biosynthesis of the chorismate, which leads to the biosynthesis of aromatic amino acids. Catalyzes the reversible NADPH linked reduction of 3-dehydroshikimate (DHSA) to yield shikimate (SA).</text>
</comment>
<evidence type="ECO:0000256" key="3">
    <source>
        <dbReference type="ARBA" id="ARBA00022857"/>
    </source>
</evidence>
<dbReference type="GO" id="GO:0019632">
    <property type="term" value="P:shikimate metabolic process"/>
    <property type="evidence" value="ECO:0007669"/>
    <property type="project" value="InterPro"/>
</dbReference>
<accession>A0A371JI34</accession>
<dbReference type="NCBIfam" id="TIGR00507">
    <property type="entry name" value="aroE"/>
    <property type="match status" value="1"/>
</dbReference>
<dbReference type="SUPFAM" id="SSF51735">
    <property type="entry name" value="NAD(P)-binding Rossmann-fold domains"/>
    <property type="match status" value="1"/>
</dbReference>
<feature type="binding site" evidence="9">
    <location>
        <position position="94"/>
    </location>
    <ligand>
        <name>shikimate</name>
        <dbReference type="ChEBI" id="CHEBI:36208"/>
    </ligand>
</feature>
<keyword evidence="4 9" id="KW-0560">Oxidoreductase</keyword>
<keyword evidence="13" id="KW-1185">Reference proteome</keyword>
<comment type="pathway">
    <text evidence="8">Aromatic compound metabolism; 3,4-dihydroxybenzoate biosynthesis; 3-dehydroquinate from D-quinate (NAD(+) route).</text>
</comment>
<evidence type="ECO:0000313" key="12">
    <source>
        <dbReference type="EMBL" id="RDY32384.1"/>
    </source>
</evidence>
<dbReference type="AlphaFoldDB" id="A0A371JI34"/>
<dbReference type="Gene3D" id="3.40.50.720">
    <property type="entry name" value="NAD(P)-binding Rossmann-like Domain"/>
    <property type="match status" value="1"/>
</dbReference>
<dbReference type="RefSeq" id="WP_094376592.1">
    <property type="nucleotide sequence ID" value="NZ_NOKA02000004.1"/>
</dbReference>
<dbReference type="EMBL" id="NOKA02000004">
    <property type="protein sequence ID" value="RDY32384.1"/>
    <property type="molecule type" value="Genomic_DNA"/>
</dbReference>
<evidence type="ECO:0000256" key="8">
    <source>
        <dbReference type="ARBA" id="ARBA00060613"/>
    </source>
</evidence>
<evidence type="ECO:0000256" key="9">
    <source>
        <dbReference type="HAMAP-Rule" id="MF_00222"/>
    </source>
</evidence>
<evidence type="ECO:0000256" key="2">
    <source>
        <dbReference type="ARBA" id="ARBA00022605"/>
    </source>
</evidence>
<feature type="binding site" evidence="9">
    <location>
        <begin position="133"/>
        <end position="137"/>
    </location>
    <ligand>
        <name>NADP(+)</name>
        <dbReference type="ChEBI" id="CHEBI:58349"/>
    </ligand>
</feature>
<keyword evidence="5 9" id="KW-0057">Aromatic amino acid biosynthesis</keyword>
<dbReference type="InterPro" id="IPR022893">
    <property type="entry name" value="Shikimate_DH_fam"/>
</dbReference>
<organism evidence="12 13">
    <name type="scientific">Lachnotalea glycerini</name>
    <dbReference type="NCBI Taxonomy" id="1763509"/>
    <lineage>
        <taxon>Bacteria</taxon>
        <taxon>Bacillati</taxon>
        <taxon>Bacillota</taxon>
        <taxon>Clostridia</taxon>
        <taxon>Lachnospirales</taxon>
        <taxon>Lachnospiraceae</taxon>
        <taxon>Lachnotalea</taxon>
    </lineage>
</organism>
<dbReference type="SUPFAM" id="SSF53223">
    <property type="entry name" value="Aminoacid dehydrogenase-like, N-terminal domain"/>
    <property type="match status" value="1"/>
</dbReference>
<dbReference type="GO" id="GO:0050661">
    <property type="term" value="F:NADP binding"/>
    <property type="evidence" value="ECO:0007669"/>
    <property type="project" value="InterPro"/>
</dbReference>
<gene>
    <name evidence="9 12" type="primary">aroE</name>
    <name evidence="12" type="ORF">CG710_005235</name>
</gene>
<feature type="domain" description="Shikimate dehydrogenase substrate binding N-terminal" evidence="10">
    <location>
        <begin position="14"/>
        <end position="96"/>
    </location>
</feature>
<dbReference type="CDD" id="cd01065">
    <property type="entry name" value="NAD_bind_Shikimate_DH"/>
    <property type="match status" value="1"/>
</dbReference>
<dbReference type="NCBIfam" id="NF009200">
    <property type="entry name" value="PRK12548.1"/>
    <property type="match status" value="1"/>
</dbReference>
<dbReference type="GO" id="GO:0008652">
    <property type="term" value="P:amino acid biosynthetic process"/>
    <property type="evidence" value="ECO:0007669"/>
    <property type="project" value="UniProtKB-KW"/>
</dbReference>
<comment type="caution">
    <text evidence="9">Lacks conserved residue(s) required for the propagation of feature annotation.</text>
</comment>
<dbReference type="FunFam" id="3.40.50.720:FF:000086">
    <property type="entry name" value="Quinate/shikimate dehydrogenase"/>
    <property type="match status" value="1"/>
</dbReference>
<evidence type="ECO:0000256" key="7">
    <source>
        <dbReference type="ARBA" id="ARBA00052329"/>
    </source>
</evidence>
<protein>
    <recommendedName>
        <fullName evidence="9">Shikimate dehydrogenase (NADP(+))</fullName>
        <shortName evidence="9">SDH</shortName>
        <ecNumber evidence="9">1.1.1.25</ecNumber>
    </recommendedName>
</protein>
<feature type="active site" description="Proton acceptor" evidence="9">
    <location>
        <position position="73"/>
    </location>
</feature>
<feature type="binding site" evidence="9">
    <location>
        <position position="235"/>
    </location>
    <ligand>
        <name>NADP(+)</name>
        <dbReference type="ChEBI" id="CHEBI:58349"/>
    </ligand>
</feature>
<dbReference type="OrthoDB" id="9792692at2"/>
<evidence type="ECO:0000256" key="1">
    <source>
        <dbReference type="ARBA" id="ARBA00004871"/>
    </source>
</evidence>
<comment type="caution">
    <text evidence="12">The sequence shown here is derived from an EMBL/GenBank/DDBJ whole genome shotgun (WGS) entry which is preliminary data.</text>
</comment>
<keyword evidence="2 9" id="KW-0028">Amino-acid biosynthesis</keyword>
<dbReference type="Pfam" id="PF18317">
    <property type="entry name" value="SDH_C"/>
    <property type="match status" value="1"/>
</dbReference>
<reference evidence="12 13" key="1">
    <citation type="journal article" date="2017" name="Genome Announc.">
        <title>Draft Genome Sequence of a Sporulating and Motile Strain of Lachnotalea glycerini Isolated from Water in Quebec City, Canada.</title>
        <authorList>
            <person name="Maheux A.F."/>
            <person name="Boudreau D.K."/>
            <person name="Berube E."/>
            <person name="Boissinot M."/>
            <person name="Raymond F."/>
            <person name="Brodeur S."/>
            <person name="Corbeil J."/>
            <person name="Isabel S."/>
            <person name="Omar R.F."/>
            <person name="Bergeron M.G."/>
        </authorList>
    </citation>
    <scope>NUCLEOTIDE SEQUENCE [LARGE SCALE GENOMIC DNA]</scope>
    <source>
        <strain evidence="12 13">CCRI-19302</strain>
    </source>
</reference>
<comment type="pathway">
    <text evidence="1 9">Metabolic intermediate biosynthesis; chorismate biosynthesis; chorismate from D-erythrose 4-phosphate and phosphoenolpyruvate: step 4/7.</text>
</comment>
<dbReference type="GO" id="GO:0030266">
    <property type="term" value="F:quinate 3-dehydrogenase (NAD+) activity"/>
    <property type="evidence" value="ECO:0007669"/>
    <property type="project" value="UniProtKB-EC"/>
</dbReference>
<comment type="similarity">
    <text evidence="9">Belongs to the shikimate dehydrogenase family.</text>
</comment>
<dbReference type="InterPro" id="IPR041121">
    <property type="entry name" value="SDH_C"/>
</dbReference>
<comment type="catalytic activity">
    <reaction evidence="6">
        <text>L-quinate + NAD(+) = 3-dehydroquinate + NADH + H(+)</text>
        <dbReference type="Rhea" id="RHEA:22364"/>
        <dbReference type="ChEBI" id="CHEBI:15378"/>
        <dbReference type="ChEBI" id="CHEBI:29751"/>
        <dbReference type="ChEBI" id="CHEBI:32364"/>
        <dbReference type="ChEBI" id="CHEBI:57540"/>
        <dbReference type="ChEBI" id="CHEBI:57945"/>
        <dbReference type="EC" id="1.1.1.24"/>
    </reaction>
</comment>
<feature type="binding site" evidence="9">
    <location>
        <position position="265"/>
    </location>
    <ligand>
        <name>shikimate</name>
        <dbReference type="ChEBI" id="CHEBI:36208"/>
    </ligand>
</feature>
<evidence type="ECO:0000259" key="11">
    <source>
        <dbReference type="Pfam" id="PF18317"/>
    </source>
</evidence>
<evidence type="ECO:0000256" key="6">
    <source>
        <dbReference type="ARBA" id="ARBA00051639"/>
    </source>
</evidence>
<keyword evidence="3 9" id="KW-0521">NADP</keyword>
<dbReference type="GO" id="GO:0009073">
    <property type="term" value="P:aromatic amino acid family biosynthetic process"/>
    <property type="evidence" value="ECO:0007669"/>
    <property type="project" value="UniProtKB-KW"/>
</dbReference>
<dbReference type="GO" id="GO:0052734">
    <property type="term" value="F:shikimate 3-dehydrogenase (NAD+) activity"/>
    <property type="evidence" value="ECO:0007669"/>
    <property type="project" value="RHEA"/>
</dbReference>
<evidence type="ECO:0000256" key="4">
    <source>
        <dbReference type="ARBA" id="ARBA00023002"/>
    </source>
</evidence>
<feature type="domain" description="SDH C-terminal" evidence="11">
    <location>
        <begin position="260"/>
        <end position="285"/>
    </location>
</feature>
<proteinExistence type="inferred from homology"/>
<dbReference type="InterPro" id="IPR036291">
    <property type="entry name" value="NAD(P)-bd_dom_sf"/>
</dbReference>
<dbReference type="Pfam" id="PF08501">
    <property type="entry name" value="Shikimate_dh_N"/>
    <property type="match status" value="1"/>
</dbReference>
<feature type="binding site" evidence="9">
    <location>
        <begin position="22"/>
        <end position="24"/>
    </location>
    <ligand>
        <name>shikimate</name>
        <dbReference type="ChEBI" id="CHEBI:36208"/>
    </ligand>
</feature>
<dbReference type="EC" id="1.1.1.25" evidence="9"/>
<dbReference type="GO" id="GO:0009423">
    <property type="term" value="P:chorismate biosynthetic process"/>
    <property type="evidence" value="ECO:0007669"/>
    <property type="project" value="UniProtKB-UniRule"/>
</dbReference>
<name>A0A371JI34_9FIRM</name>
<comment type="catalytic activity">
    <reaction evidence="9">
        <text>shikimate + NADP(+) = 3-dehydroshikimate + NADPH + H(+)</text>
        <dbReference type="Rhea" id="RHEA:17737"/>
        <dbReference type="ChEBI" id="CHEBI:15378"/>
        <dbReference type="ChEBI" id="CHEBI:16630"/>
        <dbReference type="ChEBI" id="CHEBI:36208"/>
        <dbReference type="ChEBI" id="CHEBI:57783"/>
        <dbReference type="ChEBI" id="CHEBI:58349"/>
        <dbReference type="EC" id="1.1.1.25"/>
    </reaction>
</comment>
<evidence type="ECO:0000259" key="10">
    <source>
        <dbReference type="Pfam" id="PF08501"/>
    </source>
</evidence>
<feature type="binding site" evidence="9">
    <location>
        <position position="237"/>
    </location>
    <ligand>
        <name>shikimate</name>
        <dbReference type="ChEBI" id="CHEBI:36208"/>
    </ligand>
</feature>
<dbReference type="HAMAP" id="MF_00222">
    <property type="entry name" value="Shikimate_DH_AroE"/>
    <property type="match status" value="1"/>
</dbReference>
<evidence type="ECO:0000256" key="5">
    <source>
        <dbReference type="ARBA" id="ARBA00023141"/>
    </source>
</evidence>
<dbReference type="GO" id="GO:0004764">
    <property type="term" value="F:shikimate 3-dehydrogenase (NADP+) activity"/>
    <property type="evidence" value="ECO:0007669"/>
    <property type="project" value="UniProtKB-UniRule"/>
</dbReference>